<feature type="transmembrane region" description="Helical" evidence="6">
    <location>
        <begin position="54"/>
        <end position="72"/>
    </location>
</feature>
<evidence type="ECO:0000256" key="6">
    <source>
        <dbReference type="SAM" id="Phobius"/>
    </source>
</evidence>
<dbReference type="AlphaFoldDB" id="A0A2A2AGS5"/>
<dbReference type="InterPro" id="IPR020846">
    <property type="entry name" value="MFS_dom"/>
</dbReference>
<organism evidence="8 9">
    <name type="scientific">Vandammella animalimorsus</name>
    <dbReference type="NCBI Taxonomy" id="2029117"/>
    <lineage>
        <taxon>Bacteria</taxon>
        <taxon>Pseudomonadati</taxon>
        <taxon>Pseudomonadota</taxon>
        <taxon>Betaproteobacteria</taxon>
        <taxon>Burkholderiales</taxon>
        <taxon>Comamonadaceae</taxon>
        <taxon>Vandammella</taxon>
    </lineage>
</organism>
<feature type="transmembrane region" description="Helical" evidence="6">
    <location>
        <begin position="375"/>
        <end position="394"/>
    </location>
</feature>
<dbReference type="Proteomes" id="UP000218054">
    <property type="component" value="Unassembled WGS sequence"/>
</dbReference>
<sequence>MAVWANQATAPDRWSPSMFWLLGLCAFTSMAAMRLCDAMLPALAEDFEVTTGQASHAISGFALAYGVLQLFYGLMGQRYGPARVMGYACCASTIGSVAAALAPSLPWLVAGRILTGATAAGIVPMAMAWVGSHIPYSARSMALAKLSGAVVCGMMFGQLFGALAAALFDWRLAFAAVGLAFLLNGMALCQRIRVSSSPSPSVASIGTCCAQRPIRHVLSRPWARVVLIVTGLEGALALGAVSFIPAHMQANFHMTPLAAGAIVVFYGLGGLFYSCCACRLLQRRGEAAQACLAGACLGLAWAAMAWATHWAWFMPACWLAGLGFYALHNTLQTQATQMAPAMRSMAVSLFVCTLFVGQAAGVMAAAWVVDHLGPSMVFCISSAGLVVLTGMFAWRLHRRSRPLADA</sequence>
<keyword evidence="5 6" id="KW-0472">Membrane</keyword>
<feature type="transmembrane region" description="Helical" evidence="6">
    <location>
        <begin position="310"/>
        <end position="327"/>
    </location>
</feature>
<feature type="transmembrane region" description="Helical" evidence="6">
    <location>
        <begin position="172"/>
        <end position="189"/>
    </location>
</feature>
<keyword evidence="9" id="KW-1185">Reference proteome</keyword>
<dbReference type="InterPro" id="IPR036259">
    <property type="entry name" value="MFS_trans_sf"/>
</dbReference>
<evidence type="ECO:0000313" key="9">
    <source>
        <dbReference type="Proteomes" id="UP000218054"/>
    </source>
</evidence>
<dbReference type="GO" id="GO:0022857">
    <property type="term" value="F:transmembrane transporter activity"/>
    <property type="evidence" value="ECO:0007669"/>
    <property type="project" value="InterPro"/>
</dbReference>
<accession>A0A2A2AGS5</accession>
<dbReference type="SUPFAM" id="SSF103473">
    <property type="entry name" value="MFS general substrate transporter"/>
    <property type="match status" value="1"/>
</dbReference>
<feature type="transmembrane region" description="Helical" evidence="6">
    <location>
        <begin position="109"/>
        <end position="130"/>
    </location>
</feature>
<dbReference type="InterPro" id="IPR011701">
    <property type="entry name" value="MFS"/>
</dbReference>
<evidence type="ECO:0000259" key="7">
    <source>
        <dbReference type="PROSITE" id="PS50850"/>
    </source>
</evidence>
<dbReference type="Gene3D" id="1.20.1250.20">
    <property type="entry name" value="MFS general substrate transporter like domains"/>
    <property type="match status" value="1"/>
</dbReference>
<comment type="subcellular location">
    <subcellularLocation>
        <location evidence="1">Cell membrane</location>
        <topology evidence="1">Multi-pass membrane protein</topology>
    </subcellularLocation>
</comment>
<name>A0A2A2AGS5_9BURK</name>
<evidence type="ECO:0000256" key="1">
    <source>
        <dbReference type="ARBA" id="ARBA00004651"/>
    </source>
</evidence>
<evidence type="ECO:0000256" key="2">
    <source>
        <dbReference type="ARBA" id="ARBA00022475"/>
    </source>
</evidence>
<evidence type="ECO:0000256" key="5">
    <source>
        <dbReference type="ARBA" id="ARBA00023136"/>
    </source>
</evidence>
<evidence type="ECO:0000256" key="3">
    <source>
        <dbReference type="ARBA" id="ARBA00022692"/>
    </source>
</evidence>
<feature type="transmembrane region" description="Helical" evidence="6">
    <location>
        <begin position="256"/>
        <end position="275"/>
    </location>
</feature>
<evidence type="ECO:0000256" key="4">
    <source>
        <dbReference type="ARBA" id="ARBA00022989"/>
    </source>
</evidence>
<dbReference type="Pfam" id="PF07690">
    <property type="entry name" value="MFS_1"/>
    <property type="match status" value="1"/>
</dbReference>
<protein>
    <submittedName>
        <fullName evidence="8">Arabinose ABC transporter permease</fullName>
    </submittedName>
</protein>
<feature type="transmembrane region" description="Helical" evidence="6">
    <location>
        <begin position="287"/>
        <end position="304"/>
    </location>
</feature>
<feature type="domain" description="Major facilitator superfamily (MFS) profile" evidence="7">
    <location>
        <begin position="18"/>
        <end position="401"/>
    </location>
</feature>
<dbReference type="PANTHER" id="PTHR43124">
    <property type="entry name" value="PURINE EFFLUX PUMP PBUE"/>
    <property type="match status" value="1"/>
</dbReference>
<keyword evidence="2" id="KW-1003">Cell membrane</keyword>
<dbReference type="RefSeq" id="WP_095539947.1">
    <property type="nucleotide sequence ID" value="NZ_NSJB01000005.1"/>
</dbReference>
<dbReference type="EMBL" id="NSJB01000005">
    <property type="protein sequence ID" value="PAT36987.1"/>
    <property type="molecule type" value="Genomic_DNA"/>
</dbReference>
<feature type="transmembrane region" description="Helical" evidence="6">
    <location>
        <begin position="142"/>
        <end position="166"/>
    </location>
</feature>
<dbReference type="PROSITE" id="PS50850">
    <property type="entry name" value="MFS"/>
    <property type="match status" value="1"/>
</dbReference>
<proteinExistence type="predicted"/>
<feature type="transmembrane region" description="Helical" evidence="6">
    <location>
        <begin position="84"/>
        <end position="103"/>
    </location>
</feature>
<dbReference type="GO" id="GO:0005886">
    <property type="term" value="C:plasma membrane"/>
    <property type="evidence" value="ECO:0007669"/>
    <property type="project" value="UniProtKB-SubCell"/>
</dbReference>
<gene>
    <name evidence="8" type="ORF">CK625_08865</name>
</gene>
<keyword evidence="4 6" id="KW-1133">Transmembrane helix</keyword>
<comment type="caution">
    <text evidence="8">The sequence shown here is derived from an EMBL/GenBank/DDBJ whole genome shotgun (WGS) entry which is preliminary data.</text>
</comment>
<dbReference type="CDD" id="cd17324">
    <property type="entry name" value="MFS_NepI_like"/>
    <property type="match status" value="1"/>
</dbReference>
<keyword evidence="3 6" id="KW-0812">Transmembrane</keyword>
<dbReference type="InterPro" id="IPR050189">
    <property type="entry name" value="MFS_Efflux_Transporters"/>
</dbReference>
<dbReference type="PANTHER" id="PTHR43124:SF3">
    <property type="entry name" value="CHLORAMPHENICOL EFFLUX PUMP RV0191"/>
    <property type="match status" value="1"/>
</dbReference>
<reference evidence="8 9" key="1">
    <citation type="submission" date="2017-08" db="EMBL/GenBank/DDBJ databases">
        <title>WGS of Clinical strains of the CDC Group NO-1 linked to zoonotic infections in humans.</title>
        <authorList>
            <person name="Bernier A.-M."/>
            <person name="Bernard K."/>
        </authorList>
    </citation>
    <scope>NUCLEOTIDE SEQUENCE [LARGE SCALE GENOMIC DNA]</scope>
    <source>
        <strain evidence="8 9">NML00-0135</strain>
    </source>
</reference>
<feature type="transmembrane region" description="Helical" evidence="6">
    <location>
        <begin position="347"/>
        <end position="369"/>
    </location>
</feature>
<evidence type="ECO:0000313" key="8">
    <source>
        <dbReference type="EMBL" id="PAT36987.1"/>
    </source>
</evidence>
<feature type="transmembrane region" description="Helical" evidence="6">
    <location>
        <begin position="222"/>
        <end position="244"/>
    </location>
</feature>